<comment type="caution">
    <text evidence="2">The sequence shown here is derived from an EMBL/GenBank/DDBJ whole genome shotgun (WGS) entry which is preliminary data.</text>
</comment>
<dbReference type="OrthoDB" id="3068380at2759"/>
<evidence type="ECO:0000313" key="2">
    <source>
        <dbReference type="EMBL" id="RIB19946.1"/>
    </source>
</evidence>
<feature type="compositionally biased region" description="Basic and acidic residues" evidence="1">
    <location>
        <begin position="126"/>
        <end position="137"/>
    </location>
</feature>
<dbReference type="EMBL" id="QKWP01000443">
    <property type="protein sequence ID" value="RIB19946.1"/>
    <property type="molecule type" value="Genomic_DNA"/>
</dbReference>
<evidence type="ECO:0000313" key="3">
    <source>
        <dbReference type="Proteomes" id="UP000266673"/>
    </source>
</evidence>
<name>A0A397VL91_9GLOM</name>
<feature type="compositionally biased region" description="Basic and acidic residues" evidence="1">
    <location>
        <begin position="1"/>
        <end position="16"/>
    </location>
</feature>
<reference evidence="2 3" key="1">
    <citation type="submission" date="2018-06" db="EMBL/GenBank/DDBJ databases">
        <title>Comparative genomics reveals the genomic features of Rhizophagus irregularis, R. cerebriforme, R. diaphanum and Gigaspora rosea, and their symbiotic lifestyle signature.</title>
        <authorList>
            <person name="Morin E."/>
            <person name="San Clemente H."/>
            <person name="Chen E.C.H."/>
            <person name="De La Providencia I."/>
            <person name="Hainaut M."/>
            <person name="Kuo A."/>
            <person name="Kohler A."/>
            <person name="Murat C."/>
            <person name="Tang N."/>
            <person name="Roy S."/>
            <person name="Loubradou J."/>
            <person name="Henrissat B."/>
            <person name="Grigoriev I.V."/>
            <person name="Corradi N."/>
            <person name="Roux C."/>
            <person name="Martin F.M."/>
        </authorList>
    </citation>
    <scope>NUCLEOTIDE SEQUENCE [LARGE SCALE GENOMIC DNA]</scope>
    <source>
        <strain evidence="2 3">DAOM 194757</strain>
    </source>
</reference>
<dbReference type="AlphaFoldDB" id="A0A397VL91"/>
<dbReference type="STRING" id="44941.A0A397VL91"/>
<keyword evidence="3" id="KW-1185">Reference proteome</keyword>
<feature type="region of interest" description="Disordered" evidence="1">
    <location>
        <begin position="126"/>
        <end position="147"/>
    </location>
</feature>
<dbReference type="Proteomes" id="UP000266673">
    <property type="component" value="Unassembled WGS sequence"/>
</dbReference>
<accession>A0A397VL91</accession>
<gene>
    <name evidence="2" type="ORF">C2G38_2035649</name>
</gene>
<protein>
    <submittedName>
        <fullName evidence="2">Uncharacterized protein</fullName>
    </submittedName>
</protein>
<proteinExistence type="predicted"/>
<evidence type="ECO:0000256" key="1">
    <source>
        <dbReference type="SAM" id="MobiDB-lite"/>
    </source>
</evidence>
<feature type="region of interest" description="Disordered" evidence="1">
    <location>
        <begin position="1"/>
        <end position="29"/>
    </location>
</feature>
<organism evidence="2 3">
    <name type="scientific">Gigaspora rosea</name>
    <dbReference type="NCBI Taxonomy" id="44941"/>
    <lineage>
        <taxon>Eukaryota</taxon>
        <taxon>Fungi</taxon>
        <taxon>Fungi incertae sedis</taxon>
        <taxon>Mucoromycota</taxon>
        <taxon>Glomeromycotina</taxon>
        <taxon>Glomeromycetes</taxon>
        <taxon>Diversisporales</taxon>
        <taxon>Gigasporaceae</taxon>
        <taxon>Gigaspora</taxon>
    </lineage>
</organism>
<sequence length="413" mass="47381">MQNLEDQKPEDFSGEKRKSKNQRTGKQKEQKLDFLSSYFQERTNRTYYGFLNYVREEIISSNYAEVNVDHWRRNDDNWFGQFIKAAEQNVDKSSFESLKEMESLARIQHMQQFKKFWDDVMEKCEKPAKSTPEDPAKSAKSISKISQFRSTKSASEVATSPTQSTSPSIEQLIAGFITGDADPFTKEAYKQLIAGDIRIFMELLRVSLDKRSRMSLSKANEEVLQGILEQRIPPRYFVPQLHMIMDGRKVKGSGRYGFADIFVLSEGGDCVALELKYVNLAGLIRGSTGNYDKEYGANELHSLDLSLPNESEQSLLARLYIYWSVKEGKWNRTTINEILDNGMDQLSKYLNVIAKGPVPDENHKFSGVCDERLNATKSKPVQLRGFVVLVAGFRTFLWRAVEEKSIKHKYYVA</sequence>